<protein>
    <submittedName>
        <fullName evidence="1">Zinc-ribbon domain-containing protein</fullName>
    </submittedName>
</protein>
<accession>A0A7Y0VBQ4</accession>
<evidence type="ECO:0000313" key="1">
    <source>
        <dbReference type="EMBL" id="NMX24906.1"/>
    </source>
</evidence>
<organism evidence="1">
    <name type="scientific">Streptococcus sanguinis</name>
    <dbReference type="NCBI Taxonomy" id="1305"/>
    <lineage>
        <taxon>Bacteria</taxon>
        <taxon>Bacillati</taxon>
        <taxon>Bacillota</taxon>
        <taxon>Bacilli</taxon>
        <taxon>Lactobacillales</taxon>
        <taxon>Streptococcaceae</taxon>
        <taxon>Streptococcus</taxon>
    </lineage>
</organism>
<dbReference type="AlphaFoldDB" id="A0A7Y0VBQ4"/>
<sequence length="71" mass="8517">MGYKGYQKTRTDQTIECANCHNVAPWDLLNRRKLTLWIPTFPYGRKHYLTCPVCQHGKQIEKQEIEQFLNY</sequence>
<comment type="caution">
    <text evidence="1">The sequence shown here is derived from an EMBL/GenBank/DDBJ whole genome shotgun (WGS) entry which is preliminary data.</text>
</comment>
<dbReference type="EMBL" id="JABBCN010000010">
    <property type="protein sequence ID" value="NMX24906.1"/>
    <property type="molecule type" value="Genomic_DNA"/>
</dbReference>
<reference evidence="1" key="1">
    <citation type="submission" date="2020-04" db="EMBL/GenBank/DDBJ databases">
        <authorList>
            <person name="Chakraborty B."/>
            <person name="Walker A.R."/>
            <person name="Burne R.A."/>
        </authorList>
    </citation>
    <scope>NUCLEOTIDE SEQUENCE [LARGE SCALE GENOMIC DNA]</scope>
    <source>
        <strain evidence="1">BCA8</strain>
    </source>
</reference>
<proteinExistence type="predicted"/>
<name>A0A7Y0VBQ4_STRSA</name>
<gene>
    <name evidence="1" type="ORF">HGP05_11630</name>
</gene>